<evidence type="ECO:0000256" key="7">
    <source>
        <dbReference type="ARBA" id="ARBA00022660"/>
    </source>
</evidence>
<comment type="function">
    <text evidence="18">Core subunit of the mitochondrial membrane respiratory chain NADH dehydrogenase (Complex I) which catalyzes electron transfer from NADH through the respiratory chain, using ubiquinone as an electron acceptor. Essential for the catalytic activity and assembly of complex I.</text>
</comment>
<evidence type="ECO:0000256" key="5">
    <source>
        <dbReference type="ARBA" id="ARBA00021008"/>
    </source>
</evidence>
<dbReference type="InterPro" id="IPR001750">
    <property type="entry name" value="ND/Mrp_TM"/>
</dbReference>
<keyword evidence="6" id="KW-0813">Transport</keyword>
<comment type="subcellular location">
    <subcellularLocation>
        <location evidence="2 18">Mitochondrion inner membrane</location>
        <topology evidence="2 18">Multi-pass membrane protein</topology>
    </subcellularLocation>
</comment>
<evidence type="ECO:0000256" key="16">
    <source>
        <dbReference type="ARBA" id="ARBA00023136"/>
    </source>
</evidence>
<name>A0A343LN53_9CUCU</name>
<keyword evidence="11 18" id="KW-0249">Electron transport</keyword>
<accession>A0A343LN53</accession>
<evidence type="ECO:0000256" key="4">
    <source>
        <dbReference type="ARBA" id="ARBA00012944"/>
    </source>
</evidence>
<evidence type="ECO:0000256" key="10">
    <source>
        <dbReference type="ARBA" id="ARBA00022967"/>
    </source>
</evidence>
<dbReference type="InterPro" id="IPR003917">
    <property type="entry name" value="NADH_UbQ_OxRdtase_chain2"/>
</dbReference>
<evidence type="ECO:0000256" key="2">
    <source>
        <dbReference type="ARBA" id="ARBA00004448"/>
    </source>
</evidence>
<evidence type="ECO:0000256" key="6">
    <source>
        <dbReference type="ARBA" id="ARBA00022448"/>
    </source>
</evidence>
<evidence type="ECO:0000256" key="17">
    <source>
        <dbReference type="ARBA" id="ARBA00049551"/>
    </source>
</evidence>
<feature type="transmembrane region" description="Helical" evidence="18">
    <location>
        <begin position="134"/>
        <end position="156"/>
    </location>
</feature>
<keyword evidence="16 18" id="KW-0472">Membrane</keyword>
<feature type="transmembrane region" description="Helical" evidence="18">
    <location>
        <begin position="316"/>
        <end position="337"/>
    </location>
</feature>
<evidence type="ECO:0000256" key="13">
    <source>
        <dbReference type="ARBA" id="ARBA00023027"/>
    </source>
</evidence>
<protein>
    <recommendedName>
        <fullName evidence="5 18">NADH-ubiquinone oxidoreductase chain 2</fullName>
        <ecNumber evidence="4 18">7.1.1.2</ecNumber>
    </recommendedName>
</protein>
<geneLocation type="mitochondrion" evidence="20"/>
<dbReference type="PANTHER" id="PTHR46552">
    <property type="entry name" value="NADH-UBIQUINONE OXIDOREDUCTASE CHAIN 2"/>
    <property type="match status" value="1"/>
</dbReference>
<dbReference type="GO" id="GO:0008137">
    <property type="term" value="F:NADH dehydrogenase (ubiquinone) activity"/>
    <property type="evidence" value="ECO:0007669"/>
    <property type="project" value="UniProtKB-EC"/>
</dbReference>
<evidence type="ECO:0000256" key="1">
    <source>
        <dbReference type="ARBA" id="ARBA00003257"/>
    </source>
</evidence>
<evidence type="ECO:0000256" key="18">
    <source>
        <dbReference type="RuleBase" id="RU003403"/>
    </source>
</evidence>
<dbReference type="PRINTS" id="PR01436">
    <property type="entry name" value="NADHDHGNASE2"/>
</dbReference>
<keyword evidence="9 18" id="KW-0999">Mitochondrion inner membrane</keyword>
<proteinExistence type="inferred from homology"/>
<dbReference type="GO" id="GO:0006120">
    <property type="term" value="P:mitochondrial electron transport, NADH to ubiquinone"/>
    <property type="evidence" value="ECO:0007669"/>
    <property type="project" value="InterPro"/>
</dbReference>
<dbReference type="EC" id="7.1.1.2" evidence="4 18"/>
<feature type="transmembrane region" description="Helical" evidence="18">
    <location>
        <begin position="12"/>
        <end position="33"/>
    </location>
</feature>
<feature type="transmembrane region" description="Helical" evidence="18">
    <location>
        <begin position="276"/>
        <end position="296"/>
    </location>
</feature>
<keyword evidence="10 18" id="KW-1278">Translocase</keyword>
<keyword evidence="8 18" id="KW-0812">Transmembrane</keyword>
<organism evidence="20">
    <name type="scientific">Sitona callosus</name>
    <dbReference type="NCBI Taxonomy" id="2036824"/>
    <lineage>
        <taxon>Eukaryota</taxon>
        <taxon>Metazoa</taxon>
        <taxon>Ecdysozoa</taxon>
        <taxon>Arthropoda</taxon>
        <taxon>Hexapoda</taxon>
        <taxon>Insecta</taxon>
        <taxon>Pterygota</taxon>
        <taxon>Neoptera</taxon>
        <taxon>Endopterygota</taxon>
        <taxon>Coleoptera</taxon>
        <taxon>Polyphaga</taxon>
        <taxon>Cucujiformia</taxon>
        <taxon>Curculionidae</taxon>
        <taxon>Entiminae</taxon>
        <taxon>Sitonini</taxon>
        <taxon>Sitona</taxon>
    </lineage>
</organism>
<feature type="transmembrane region" description="Helical" evidence="18">
    <location>
        <begin position="196"/>
        <end position="217"/>
    </location>
</feature>
<feature type="transmembrane region" description="Helical" evidence="18">
    <location>
        <begin position="59"/>
        <end position="80"/>
    </location>
</feature>
<keyword evidence="13 18" id="KW-0520">NAD</keyword>
<dbReference type="InterPro" id="IPR050175">
    <property type="entry name" value="Complex_I_Subunit_2"/>
</dbReference>
<evidence type="ECO:0000259" key="19">
    <source>
        <dbReference type="Pfam" id="PF00361"/>
    </source>
</evidence>
<evidence type="ECO:0000256" key="14">
    <source>
        <dbReference type="ARBA" id="ARBA00023075"/>
    </source>
</evidence>
<evidence type="ECO:0000256" key="8">
    <source>
        <dbReference type="ARBA" id="ARBA00022692"/>
    </source>
</evidence>
<evidence type="ECO:0000256" key="11">
    <source>
        <dbReference type="ARBA" id="ARBA00022982"/>
    </source>
</evidence>
<evidence type="ECO:0000313" key="20">
    <source>
        <dbReference type="EMBL" id="ATP75092.1"/>
    </source>
</evidence>
<keyword evidence="15 18" id="KW-0496">Mitochondrion</keyword>
<keyword evidence="7 18" id="KW-0679">Respiratory chain</keyword>
<dbReference type="AlphaFoldDB" id="A0A343LN53"/>
<dbReference type="GO" id="GO:0005743">
    <property type="term" value="C:mitochondrial inner membrane"/>
    <property type="evidence" value="ECO:0007669"/>
    <property type="project" value="UniProtKB-SubCell"/>
</dbReference>
<evidence type="ECO:0000256" key="12">
    <source>
        <dbReference type="ARBA" id="ARBA00022989"/>
    </source>
</evidence>
<feature type="domain" description="NADH:quinone oxidoreductase/Mrp antiporter transmembrane" evidence="19">
    <location>
        <begin position="25"/>
        <end position="284"/>
    </location>
</feature>
<evidence type="ECO:0000256" key="3">
    <source>
        <dbReference type="ARBA" id="ARBA00007012"/>
    </source>
</evidence>
<evidence type="ECO:0000256" key="9">
    <source>
        <dbReference type="ARBA" id="ARBA00022792"/>
    </source>
</evidence>
<keyword evidence="14 18" id="KW-0830">Ubiquinone</keyword>
<reference evidence="20" key="1">
    <citation type="journal article" date="2017" name="Mitochondrial DNA Part B Resour">
        <title>Mitochondrial genome of Sitona callosus (Coleoptera: Curculionidae) and phylogenetic analysis within Entiminae.</title>
        <authorList>
            <person name="Zhang L."/>
            <person name="Wang J."/>
            <person name="Yang X.-Z."/>
            <person name="Li X.-P."/>
            <person name="Feng R.-Q."/>
            <person name="Yuan M.-L."/>
        </authorList>
    </citation>
    <scope>NUCLEOTIDE SEQUENCE</scope>
</reference>
<comment type="catalytic activity">
    <reaction evidence="17 18">
        <text>a ubiquinone + NADH + 5 H(+)(in) = a ubiquinol + NAD(+) + 4 H(+)(out)</text>
        <dbReference type="Rhea" id="RHEA:29091"/>
        <dbReference type="Rhea" id="RHEA-COMP:9565"/>
        <dbReference type="Rhea" id="RHEA-COMP:9566"/>
        <dbReference type="ChEBI" id="CHEBI:15378"/>
        <dbReference type="ChEBI" id="CHEBI:16389"/>
        <dbReference type="ChEBI" id="CHEBI:17976"/>
        <dbReference type="ChEBI" id="CHEBI:57540"/>
        <dbReference type="ChEBI" id="CHEBI:57945"/>
        <dbReference type="EC" id="7.1.1.2"/>
    </reaction>
</comment>
<dbReference type="PANTHER" id="PTHR46552:SF1">
    <property type="entry name" value="NADH-UBIQUINONE OXIDOREDUCTASE CHAIN 2"/>
    <property type="match status" value="1"/>
</dbReference>
<gene>
    <name evidence="20" type="primary">ND2</name>
</gene>
<sequence length="339" mass="39334">MVKMYKMIFINSMIAGTMITISSFSWISAWIGLEINLLSIMPLLKNKKNAYPAESALKYFITQAMASSLLLFSVILSMNLNNIMIIKEFNMATMIIMSSALLLKMGAAPFHFWFPEMISGLNWSNTMIMLTWQKIAPMMLISYLVKTYTMFFSMIVISSSIISGLQGLNQICICKILAYSSINHVSWMISSLFNSVYIWLFYFLTYSLINLNIILIFKKFNVFYMKQLINILNYKKKVKFLFMMNFLSLGGLPPFLGFLPKWLTINNLIENNHFTLTISLIMFTLISLYFYLRIVFSTFTINSEESLFHVFNKISYLHFMCNSLALFGLVMCSMMDMNY</sequence>
<evidence type="ECO:0000256" key="15">
    <source>
        <dbReference type="ARBA" id="ARBA00023128"/>
    </source>
</evidence>
<keyword evidence="12 18" id="KW-1133">Transmembrane helix</keyword>
<comment type="similarity">
    <text evidence="3 18">Belongs to the complex I subunit 2 family.</text>
</comment>
<dbReference type="EMBL" id="MF594624">
    <property type="protein sequence ID" value="ATP75092.1"/>
    <property type="molecule type" value="Genomic_DNA"/>
</dbReference>
<comment type="function">
    <text evidence="1">Core subunit of the mitochondrial membrane respiratory chain NADH dehydrogenase (Complex I) that is believed to belong to the minimal assembly required for catalysis. Complex I functions in the transfer of electrons from NADH to the respiratory chain. The immediate electron acceptor for the enzyme is believed to be ubiquinone.</text>
</comment>
<dbReference type="Pfam" id="PF00361">
    <property type="entry name" value="Proton_antipo_M"/>
    <property type="match status" value="1"/>
</dbReference>
<feature type="transmembrane region" description="Helical" evidence="18">
    <location>
        <begin position="238"/>
        <end position="256"/>
    </location>
</feature>